<dbReference type="PANTHER" id="PTHR11545:SF41">
    <property type="entry name" value="50S RIBOSOMAL PROTEIN L13, CHLOROPLASTIC"/>
    <property type="match status" value="1"/>
</dbReference>
<gene>
    <name evidence="4" type="ORF">TrRE_jg12495</name>
</gene>
<evidence type="ECO:0008006" key="6">
    <source>
        <dbReference type="Google" id="ProtNLM"/>
    </source>
</evidence>
<dbReference type="OrthoDB" id="274622at2759"/>
<dbReference type="GO" id="GO:0005762">
    <property type="term" value="C:mitochondrial large ribosomal subunit"/>
    <property type="evidence" value="ECO:0007669"/>
    <property type="project" value="TreeGrafter"/>
</dbReference>
<dbReference type="CDD" id="cd00392">
    <property type="entry name" value="Ribosomal_L13"/>
    <property type="match status" value="1"/>
</dbReference>
<keyword evidence="2" id="KW-0689">Ribosomal protein</keyword>
<dbReference type="NCBIfam" id="TIGR01066">
    <property type="entry name" value="rplM_bact"/>
    <property type="match status" value="1"/>
</dbReference>
<dbReference type="Pfam" id="PF00572">
    <property type="entry name" value="Ribosomal_L13"/>
    <property type="match status" value="1"/>
</dbReference>
<dbReference type="GO" id="GO:0017148">
    <property type="term" value="P:negative regulation of translation"/>
    <property type="evidence" value="ECO:0007669"/>
    <property type="project" value="TreeGrafter"/>
</dbReference>
<dbReference type="PANTHER" id="PTHR11545">
    <property type="entry name" value="RIBOSOMAL PROTEIN L13"/>
    <property type="match status" value="1"/>
</dbReference>
<name>A0A9W7CHX2_9STRA</name>
<reference evidence="4" key="1">
    <citation type="submission" date="2022-07" db="EMBL/GenBank/DDBJ databases">
        <title>Genome analysis of Parmales, a sister group of diatoms, reveals the evolutionary specialization of diatoms from phago-mixotrophs to photoautotrophs.</title>
        <authorList>
            <person name="Ban H."/>
            <person name="Sato S."/>
            <person name="Yoshikawa S."/>
            <person name="Kazumasa Y."/>
            <person name="Nakamura Y."/>
            <person name="Ichinomiya M."/>
            <person name="Saitoh K."/>
            <person name="Sato N."/>
            <person name="Blanc-Mathieu R."/>
            <person name="Endo H."/>
            <person name="Kuwata A."/>
            <person name="Ogata H."/>
        </authorList>
    </citation>
    <scope>NUCLEOTIDE SEQUENCE</scope>
</reference>
<dbReference type="SUPFAM" id="SSF52161">
    <property type="entry name" value="Ribosomal protein L13"/>
    <property type="match status" value="1"/>
</dbReference>
<keyword evidence="3" id="KW-0687">Ribonucleoprotein</keyword>
<evidence type="ECO:0000256" key="1">
    <source>
        <dbReference type="ARBA" id="ARBA00006227"/>
    </source>
</evidence>
<dbReference type="GO" id="GO:0003729">
    <property type="term" value="F:mRNA binding"/>
    <property type="evidence" value="ECO:0007669"/>
    <property type="project" value="TreeGrafter"/>
</dbReference>
<dbReference type="Proteomes" id="UP001165082">
    <property type="component" value="Unassembled WGS sequence"/>
</dbReference>
<dbReference type="InterPro" id="IPR005822">
    <property type="entry name" value="Ribosomal_uL13"/>
</dbReference>
<dbReference type="GO" id="GO:0003735">
    <property type="term" value="F:structural constituent of ribosome"/>
    <property type="evidence" value="ECO:0007669"/>
    <property type="project" value="InterPro"/>
</dbReference>
<dbReference type="HAMAP" id="MF_01366">
    <property type="entry name" value="Ribosomal_uL13"/>
    <property type="match status" value="1"/>
</dbReference>
<organism evidence="4 5">
    <name type="scientific">Triparma retinervis</name>
    <dbReference type="NCBI Taxonomy" id="2557542"/>
    <lineage>
        <taxon>Eukaryota</taxon>
        <taxon>Sar</taxon>
        <taxon>Stramenopiles</taxon>
        <taxon>Ochrophyta</taxon>
        <taxon>Bolidophyceae</taxon>
        <taxon>Parmales</taxon>
        <taxon>Triparmaceae</taxon>
        <taxon>Triparma</taxon>
    </lineage>
</organism>
<evidence type="ECO:0000313" key="4">
    <source>
        <dbReference type="EMBL" id="GMI06030.1"/>
    </source>
</evidence>
<evidence type="ECO:0000256" key="2">
    <source>
        <dbReference type="ARBA" id="ARBA00022980"/>
    </source>
</evidence>
<dbReference type="InterPro" id="IPR036899">
    <property type="entry name" value="Ribosomal_uL13_sf"/>
</dbReference>
<keyword evidence="5" id="KW-1185">Reference proteome</keyword>
<dbReference type="PIRSF" id="PIRSF002181">
    <property type="entry name" value="Ribosomal_L13"/>
    <property type="match status" value="1"/>
</dbReference>
<comment type="caution">
    <text evidence="4">The sequence shown here is derived from an EMBL/GenBank/DDBJ whole genome shotgun (WGS) entry which is preliminary data.</text>
</comment>
<dbReference type="InterPro" id="IPR005823">
    <property type="entry name" value="Ribosomal_uL13_bac-type"/>
</dbReference>
<dbReference type="AlphaFoldDB" id="A0A9W7CHX2"/>
<proteinExistence type="inferred from homology"/>
<evidence type="ECO:0000313" key="5">
    <source>
        <dbReference type="Proteomes" id="UP001165082"/>
    </source>
</evidence>
<dbReference type="GO" id="GO:0006412">
    <property type="term" value="P:translation"/>
    <property type="evidence" value="ECO:0007669"/>
    <property type="project" value="InterPro"/>
</dbReference>
<protein>
    <recommendedName>
        <fullName evidence="6">Ribosomal protein L13</fullName>
    </recommendedName>
</protein>
<dbReference type="Gene3D" id="3.90.1180.10">
    <property type="entry name" value="Ribosomal protein L13"/>
    <property type="match status" value="1"/>
</dbReference>
<comment type="similarity">
    <text evidence="1">Belongs to the universal ribosomal protein uL13 family.</text>
</comment>
<evidence type="ECO:0000256" key="3">
    <source>
        <dbReference type="ARBA" id="ARBA00023274"/>
    </source>
</evidence>
<dbReference type="EMBL" id="BRXZ01000141">
    <property type="protein sequence ID" value="GMI06030.1"/>
    <property type="molecule type" value="Genomic_DNA"/>
</dbReference>
<sequence length="162" mass="18349">MSFPGKLALQSWHLLDASNLAPGRISTVVSALLRGKHKPTYRPNKACGDNVVIINASSVKFTGNKMQDKMYRWHTGFPGGLKERRAKDQLARQPTKVLRKSILGMLSRNKMRHGYYENQLHIYPGPEHPHEEEFEKVGGVKEIRVGRARAGEKERGYFGIPK</sequence>
<accession>A0A9W7CHX2</accession>